<dbReference type="SMART" id="SM00965">
    <property type="entry name" value="STN"/>
    <property type="match status" value="1"/>
</dbReference>
<proteinExistence type="inferred from homology"/>
<keyword evidence="11 14" id="KW-0472">Membrane</keyword>
<dbReference type="CDD" id="cd01347">
    <property type="entry name" value="ligand_gated_channel"/>
    <property type="match status" value="1"/>
</dbReference>
<dbReference type="GO" id="GO:0009279">
    <property type="term" value="C:cell outer membrane"/>
    <property type="evidence" value="ECO:0007669"/>
    <property type="project" value="UniProtKB-SubCell"/>
</dbReference>
<dbReference type="InterPro" id="IPR011662">
    <property type="entry name" value="Secretin/TonB_short_N"/>
</dbReference>
<dbReference type="PANTHER" id="PTHR32552:SF68">
    <property type="entry name" value="FERRICHROME OUTER MEMBRANE TRANSPORTER_PHAGE RECEPTOR"/>
    <property type="match status" value="1"/>
</dbReference>
<dbReference type="Pfam" id="PF07660">
    <property type="entry name" value="STN"/>
    <property type="match status" value="1"/>
</dbReference>
<evidence type="ECO:0000256" key="6">
    <source>
        <dbReference type="ARBA" id="ARBA00022692"/>
    </source>
</evidence>
<dbReference type="Gene3D" id="2.40.170.20">
    <property type="entry name" value="TonB-dependent receptor, beta-barrel domain"/>
    <property type="match status" value="1"/>
</dbReference>
<evidence type="ECO:0000256" key="16">
    <source>
        <dbReference type="SAM" id="Phobius"/>
    </source>
</evidence>
<evidence type="ECO:0000256" key="7">
    <source>
        <dbReference type="ARBA" id="ARBA00022729"/>
    </source>
</evidence>
<feature type="transmembrane region" description="Helical" evidence="16">
    <location>
        <begin position="21"/>
        <end position="42"/>
    </location>
</feature>
<evidence type="ECO:0000256" key="8">
    <source>
        <dbReference type="ARBA" id="ARBA00023004"/>
    </source>
</evidence>
<evidence type="ECO:0000256" key="4">
    <source>
        <dbReference type="ARBA" id="ARBA00022452"/>
    </source>
</evidence>
<evidence type="ECO:0000256" key="13">
    <source>
        <dbReference type="ARBA" id="ARBA00023237"/>
    </source>
</evidence>
<evidence type="ECO:0000259" key="17">
    <source>
        <dbReference type="SMART" id="SM00965"/>
    </source>
</evidence>
<dbReference type="PhylomeDB" id="Q82WX2"/>
<feature type="domain" description="Secretin/TonB short N-terminal" evidence="17">
    <location>
        <begin position="77"/>
        <end position="128"/>
    </location>
</feature>
<evidence type="ECO:0000256" key="2">
    <source>
        <dbReference type="ARBA" id="ARBA00009810"/>
    </source>
</evidence>
<keyword evidence="19" id="KW-1185">Reference proteome</keyword>
<dbReference type="KEGG" id="neu:NE0535"/>
<dbReference type="InterPro" id="IPR037066">
    <property type="entry name" value="Plug_dom_sf"/>
</dbReference>
<keyword evidence="16" id="KW-1133">Transmembrane helix</keyword>
<dbReference type="Pfam" id="PF00593">
    <property type="entry name" value="TonB_dep_Rec_b-barrel"/>
    <property type="match status" value="1"/>
</dbReference>
<dbReference type="AlphaFoldDB" id="Q82WX2"/>
<keyword evidence="12 18" id="KW-0675">Receptor</keyword>
<keyword evidence="4 14" id="KW-1134">Transmembrane beta strand</keyword>
<evidence type="ECO:0000256" key="11">
    <source>
        <dbReference type="ARBA" id="ARBA00023136"/>
    </source>
</evidence>
<dbReference type="InterPro" id="IPR036942">
    <property type="entry name" value="Beta-barrel_TonB_sf"/>
</dbReference>
<reference evidence="18 19" key="1">
    <citation type="journal article" date="2003" name="J. Bacteriol.">
        <title>Complete genome sequence of the ammonia-oxidizing bacterium and obligate chemolithoautotroph Nitrosomonas europaea.</title>
        <authorList>
            <person name="Chain P."/>
            <person name="Lamerdin J."/>
            <person name="Larimer F."/>
            <person name="Regala W."/>
            <person name="Land M."/>
            <person name="Hauser L."/>
            <person name="Hooper A."/>
            <person name="Klotz M."/>
            <person name="Norton J."/>
            <person name="Sayavedra-Soto L."/>
            <person name="Arciero D."/>
            <person name="Hommes N."/>
            <person name="Whittaker M."/>
            <person name="Arp D."/>
        </authorList>
    </citation>
    <scope>NUCLEOTIDE SEQUENCE [LARGE SCALE GENOMIC DNA]</scope>
    <source>
        <strain evidence="19">ATCC 19718 / CIP 103999 / KCTC 2705 / NBRC 14298</strain>
    </source>
</reference>
<name>Q82WX2_NITEU</name>
<gene>
    <name evidence="18" type="ordered locus">NE0535</name>
</gene>
<dbReference type="PROSITE" id="PS52016">
    <property type="entry name" value="TONB_DEPENDENT_REC_3"/>
    <property type="match status" value="1"/>
</dbReference>
<comment type="similarity">
    <text evidence="2 14 15">Belongs to the TonB-dependent receptor family.</text>
</comment>
<dbReference type="STRING" id="228410.NE0535"/>
<evidence type="ECO:0000256" key="10">
    <source>
        <dbReference type="ARBA" id="ARBA00023077"/>
    </source>
</evidence>
<evidence type="ECO:0000256" key="14">
    <source>
        <dbReference type="PROSITE-ProRule" id="PRU01360"/>
    </source>
</evidence>
<keyword evidence="10 15" id="KW-0798">TonB box</keyword>
<dbReference type="InterPro" id="IPR010105">
    <property type="entry name" value="TonB_sidphr_rcpt"/>
</dbReference>
<dbReference type="OrthoDB" id="9790771at2"/>
<dbReference type="eggNOG" id="COG4773">
    <property type="taxonomic scope" value="Bacteria"/>
</dbReference>
<dbReference type="PANTHER" id="PTHR32552">
    <property type="entry name" value="FERRICHROME IRON RECEPTOR-RELATED"/>
    <property type="match status" value="1"/>
</dbReference>
<evidence type="ECO:0000256" key="1">
    <source>
        <dbReference type="ARBA" id="ARBA00004571"/>
    </source>
</evidence>
<dbReference type="InterPro" id="IPR000531">
    <property type="entry name" value="Beta-barrel_TonB"/>
</dbReference>
<sequence length="848" mass="92716">MDNRSTFFTDQTQGVFMIIKIISLYHGFLFGLVLAAGLFISANVAAQSAVTQQTIAIDIAAQPLEQAITQLATQAGLLIGVDVSLVAGKQAPALNGRFTPLQAIGQLLKGSGLTVVENAPGRYTLEAAPAGHTNSNAEAVTLPEMKITSVIDPDAPDNPSYQKTKAFSATKTDTSIMETPFSVQVVPRAVMDDQKSTKVKDALENVSGVRPQPSLGGGGGFIIRGFRTGNIYRNGLLSSEGFFGDFDASNLDSIEVLKGPAQLYGRTEPGGLISVITKRGLEIPYYSVEQQFGSYDYFRTQWDAGGPVTEDKKLLYRFSGAYQSNNSFRDFISGDRKVFNPSLTWRPTDATDVTIDIEGTEKFASADFGIPVIGNRPAPIPISRNLGDPNTPTGDQSSVKVGSEINHRFSENWAIHHRFLASLTDGSTTFVNPAPAFNAVAALNPATGLLQRNIFTQNSEQEHYATNLDVTGKFDLGFSRHQVLVGFDFYRTYNKYGTKGQWIVPDPNLAINIYNPYPSYGISQSTFDTAFLTSSAPGTNFSVIYNNWYGVYFQDQITLWDKLHIIGGGRYDWAETGRGRSDNFDTADSLVKPNIRKDQGFSPKAGILYEPWKELSIYGSWTTSFGANNAPAADGRTFDPQTAEQFEAGVKTQLFDRRLTGTLAYYHLTKDNILVNDLSTADPFDKIANKQRSQGIELDISGYITDSFSVIASYAFTDTRILKDYSGATAGNRLANVPKHAGSVWLRYDVKKFAPLNGLSFGLGVFAAGKREGDVQNTFQLPGYARLDAFAAYRMKLGPTRLTAQINARNILDKRYYESTDPDSNVAPRLGVYPGAPLTILGSLRLEY</sequence>
<dbReference type="NCBIfam" id="TIGR01783">
    <property type="entry name" value="TonB-siderophor"/>
    <property type="match status" value="1"/>
</dbReference>
<organism evidence="18 19">
    <name type="scientific">Nitrosomonas europaea (strain ATCC 19718 / CIP 103999 / KCTC 2705 / NBRC 14298)</name>
    <dbReference type="NCBI Taxonomy" id="228410"/>
    <lineage>
        <taxon>Bacteria</taxon>
        <taxon>Pseudomonadati</taxon>
        <taxon>Pseudomonadota</taxon>
        <taxon>Betaproteobacteria</taxon>
        <taxon>Nitrosomonadales</taxon>
        <taxon>Nitrosomonadaceae</taxon>
        <taxon>Nitrosomonas</taxon>
    </lineage>
</organism>
<dbReference type="FunFam" id="2.40.170.20:FF:000005">
    <property type="entry name" value="TonB-dependent siderophore receptor"/>
    <property type="match status" value="1"/>
</dbReference>
<evidence type="ECO:0000256" key="12">
    <source>
        <dbReference type="ARBA" id="ARBA00023170"/>
    </source>
</evidence>
<keyword evidence="7" id="KW-0732">Signal</keyword>
<evidence type="ECO:0000256" key="15">
    <source>
        <dbReference type="RuleBase" id="RU003357"/>
    </source>
</evidence>
<keyword evidence="6 14" id="KW-0812">Transmembrane</keyword>
<evidence type="ECO:0000313" key="19">
    <source>
        <dbReference type="Proteomes" id="UP000001416"/>
    </source>
</evidence>
<evidence type="ECO:0000256" key="9">
    <source>
        <dbReference type="ARBA" id="ARBA00023065"/>
    </source>
</evidence>
<dbReference type="InterPro" id="IPR039426">
    <property type="entry name" value="TonB-dep_rcpt-like"/>
</dbReference>
<keyword evidence="5" id="KW-0410">Iron transport</keyword>
<dbReference type="SUPFAM" id="SSF56935">
    <property type="entry name" value="Porins"/>
    <property type="match status" value="1"/>
</dbReference>
<evidence type="ECO:0000256" key="5">
    <source>
        <dbReference type="ARBA" id="ARBA00022496"/>
    </source>
</evidence>
<dbReference type="GO" id="GO:0015891">
    <property type="term" value="P:siderophore transport"/>
    <property type="evidence" value="ECO:0007669"/>
    <property type="project" value="InterPro"/>
</dbReference>
<dbReference type="GO" id="GO:0038023">
    <property type="term" value="F:signaling receptor activity"/>
    <property type="evidence" value="ECO:0007669"/>
    <property type="project" value="InterPro"/>
</dbReference>
<dbReference type="Gene3D" id="3.55.50.30">
    <property type="match status" value="1"/>
</dbReference>
<keyword evidence="9" id="KW-0406">Ion transport</keyword>
<dbReference type="Gene3D" id="2.170.130.10">
    <property type="entry name" value="TonB-dependent receptor, plug domain"/>
    <property type="match status" value="1"/>
</dbReference>
<accession>Q82WX2</accession>
<dbReference type="GO" id="GO:0015344">
    <property type="term" value="F:siderophore uptake transmembrane transporter activity"/>
    <property type="evidence" value="ECO:0007669"/>
    <property type="project" value="TreeGrafter"/>
</dbReference>
<dbReference type="EMBL" id="AL954747">
    <property type="protein sequence ID" value="CAD84446.1"/>
    <property type="molecule type" value="Genomic_DNA"/>
</dbReference>
<dbReference type="Proteomes" id="UP000001416">
    <property type="component" value="Chromosome"/>
</dbReference>
<keyword evidence="3 14" id="KW-0813">Transport</keyword>
<protein>
    <submittedName>
        <fullName evidence="18">TonB-dependent receptor protein</fullName>
    </submittedName>
</protein>
<dbReference type="Pfam" id="PF07715">
    <property type="entry name" value="Plug"/>
    <property type="match status" value="1"/>
</dbReference>
<evidence type="ECO:0000313" key="18">
    <source>
        <dbReference type="EMBL" id="CAD84446.1"/>
    </source>
</evidence>
<keyword evidence="13 14" id="KW-0998">Cell outer membrane</keyword>
<comment type="subcellular location">
    <subcellularLocation>
        <location evidence="1 14">Cell outer membrane</location>
        <topology evidence="1 14">Multi-pass membrane protein</topology>
    </subcellularLocation>
</comment>
<dbReference type="HOGENOM" id="CLU_008287_9_4_4"/>
<keyword evidence="8" id="KW-0408">Iron</keyword>
<dbReference type="InterPro" id="IPR012910">
    <property type="entry name" value="Plug_dom"/>
</dbReference>
<evidence type="ECO:0000256" key="3">
    <source>
        <dbReference type="ARBA" id="ARBA00022448"/>
    </source>
</evidence>